<dbReference type="GO" id="GO:0015344">
    <property type="term" value="F:siderophore uptake transmembrane transporter activity"/>
    <property type="evidence" value="ECO:0007669"/>
    <property type="project" value="TreeGrafter"/>
</dbReference>
<dbReference type="InterPro" id="IPR037066">
    <property type="entry name" value="Plug_dom_sf"/>
</dbReference>
<keyword evidence="5 10" id="KW-0812">Transmembrane</keyword>
<dbReference type="SUPFAM" id="SSF56935">
    <property type="entry name" value="Porins"/>
    <property type="match status" value="1"/>
</dbReference>
<evidence type="ECO:0000256" key="6">
    <source>
        <dbReference type="ARBA" id="ARBA00023077"/>
    </source>
</evidence>
<dbReference type="AlphaFoldDB" id="S3N7T0"/>
<evidence type="ECO:0000256" key="7">
    <source>
        <dbReference type="ARBA" id="ARBA00023136"/>
    </source>
</evidence>
<evidence type="ECO:0000256" key="5">
    <source>
        <dbReference type="ARBA" id="ARBA00022692"/>
    </source>
</evidence>
<sequence length="692" mass="77114">MALSLGAISSFVQSTAFADDPIILDVITLEAQADKPTASLGKLGQTNKEVAHALTVVSEDDMKNRNLQSLDDVLQAAGGITSQPFQLLTTGYYTRGFKIDSFSQNGVPVLMGNMAAAPQEMSIYEQVEVLRGANGLLQGTGNPAATVNLVPKRPKDHFTGTASLGYGSWNNINAGVDLSVPLTQDGRLRSRVVASAYDKDYFYDHSKQRSENYYGVLDFDLTEQATIYLGAHDQKIRGGTNMAGVPFYANGQDMHLSRSTYLDTSWDRFDWNNTRVFTGLDYKFDNGWFANVQYNHFQGKSYLDYAGASGKVDPITGKGLKLTGGSYQFDNQQDSVDAYAKGHIQLFDRQHELLVGAQYQKITTEQYTASVFGLDKNIEVDPWHWDPSSVARPIMDQYISRGPDVTEQTGYYATGRFSVTDQLKFILGGRLSHWKNTASNKTIELNNEFTPYTGLIWTFNPTWNGYVSYSQIFQPQKQKDADGNLIDPIRGNNFEAGVKADLLDGRLNLNAAVYQIIQEDRAQEDPAHPCASQLDNHCYIADGKVRSRGFEFEAKGQIRSDLSMTASYSNNHSKYLRDAKSEGQSFSSFVPKHMFNLWLNYTPAVVNEKLDLGLGLRAQSDFSVTSGGVTLHQSGYSVMDTKVGYHISPNLEASLFVKNLFDRRYYQSLSGVNWNNRYGEPRSAMLMLHAKF</sequence>
<dbReference type="GO" id="GO:0038023">
    <property type="term" value="F:signaling receptor activity"/>
    <property type="evidence" value="ECO:0007669"/>
    <property type="project" value="InterPro"/>
</dbReference>
<comment type="similarity">
    <text evidence="2 10 11">Belongs to the TonB-dependent receptor family.</text>
</comment>
<evidence type="ECO:0000256" key="11">
    <source>
        <dbReference type="RuleBase" id="RU003357"/>
    </source>
</evidence>
<dbReference type="PATRIC" id="fig|421052.3.peg.1453"/>
<keyword evidence="4 10" id="KW-1134">Transmembrane beta strand</keyword>
<reference evidence="14 15" key="1">
    <citation type="submission" date="2013-06" db="EMBL/GenBank/DDBJ databases">
        <title>The Genome Sequence of Acinetobacter rudis CIP 110305.</title>
        <authorList>
            <consortium name="The Broad Institute Genome Sequencing Platform"/>
            <consortium name="The Broad Institute Genome Sequencing Center for Infectious Disease"/>
            <person name="Cerqueira G."/>
            <person name="Feldgarden M."/>
            <person name="Courvalin P."/>
            <person name="Perichon B."/>
            <person name="Grillot-Courvalin C."/>
            <person name="Clermont D."/>
            <person name="Rocha E."/>
            <person name="Yoon E.-J."/>
            <person name="Nemec A."/>
            <person name="Young S.K."/>
            <person name="Zeng Q."/>
            <person name="Gargeya S."/>
            <person name="Fitzgerald M."/>
            <person name="Abouelleil A."/>
            <person name="Alvarado L."/>
            <person name="Berlin A.M."/>
            <person name="Chapman S.B."/>
            <person name="Dewar J."/>
            <person name="Goldberg J."/>
            <person name="Griggs A."/>
            <person name="Gujja S."/>
            <person name="Hansen M."/>
            <person name="Howarth C."/>
            <person name="Imamovic A."/>
            <person name="Larimer J."/>
            <person name="McCowan C."/>
            <person name="Murphy C."/>
            <person name="Pearson M."/>
            <person name="Priest M."/>
            <person name="Roberts A."/>
            <person name="Saif S."/>
            <person name="Shea T."/>
            <person name="Sykes S."/>
            <person name="Wortman J."/>
            <person name="Nusbaum C."/>
            <person name="Birren B."/>
        </authorList>
    </citation>
    <scope>NUCLEOTIDE SEQUENCE [LARGE SCALE GENOMIC DNA]</scope>
    <source>
        <strain evidence="14 15">CIP 110305</strain>
    </source>
</reference>
<dbReference type="InterPro" id="IPR039426">
    <property type="entry name" value="TonB-dep_rcpt-like"/>
</dbReference>
<keyword evidence="9 10" id="KW-0998">Cell outer membrane</keyword>
<dbReference type="InterPro" id="IPR010105">
    <property type="entry name" value="TonB_sidphr_rcpt"/>
</dbReference>
<dbReference type="NCBIfam" id="TIGR01783">
    <property type="entry name" value="TonB-siderophor"/>
    <property type="match status" value="1"/>
</dbReference>
<dbReference type="CDD" id="cd01347">
    <property type="entry name" value="ligand_gated_channel"/>
    <property type="match status" value="1"/>
</dbReference>
<evidence type="ECO:0000313" key="14">
    <source>
        <dbReference type="EMBL" id="EPF74458.1"/>
    </source>
</evidence>
<proteinExistence type="inferred from homology"/>
<evidence type="ECO:0000259" key="12">
    <source>
        <dbReference type="Pfam" id="PF00593"/>
    </source>
</evidence>
<evidence type="ECO:0000256" key="4">
    <source>
        <dbReference type="ARBA" id="ARBA00022452"/>
    </source>
</evidence>
<dbReference type="Gene3D" id="2.170.130.10">
    <property type="entry name" value="TonB-dependent receptor, plug domain"/>
    <property type="match status" value="1"/>
</dbReference>
<keyword evidence="7 10" id="KW-0472">Membrane</keyword>
<evidence type="ECO:0000313" key="15">
    <source>
        <dbReference type="Proteomes" id="UP000014568"/>
    </source>
</evidence>
<comment type="caution">
    <text evidence="14">The sequence shown here is derived from an EMBL/GenBank/DDBJ whole genome shotgun (WGS) entry which is preliminary data.</text>
</comment>
<dbReference type="GO" id="GO:0009279">
    <property type="term" value="C:cell outer membrane"/>
    <property type="evidence" value="ECO:0007669"/>
    <property type="project" value="UniProtKB-SubCell"/>
</dbReference>
<gene>
    <name evidence="14" type="ORF">F945_01497</name>
</gene>
<comment type="subcellular location">
    <subcellularLocation>
        <location evidence="1 10">Cell outer membrane</location>
        <topology evidence="1 10">Multi-pass membrane protein</topology>
    </subcellularLocation>
</comment>
<dbReference type="HOGENOM" id="CLU_008287_9_3_6"/>
<keyword evidence="8" id="KW-0675">Receptor</keyword>
<keyword evidence="3 10" id="KW-0813">Transport</keyword>
<dbReference type="Proteomes" id="UP000014568">
    <property type="component" value="Unassembled WGS sequence"/>
</dbReference>
<dbReference type="eggNOG" id="COG4773">
    <property type="taxonomic scope" value="Bacteria"/>
</dbReference>
<evidence type="ECO:0000256" key="10">
    <source>
        <dbReference type="PROSITE-ProRule" id="PRU01360"/>
    </source>
</evidence>
<dbReference type="Pfam" id="PF07715">
    <property type="entry name" value="Plug"/>
    <property type="match status" value="1"/>
</dbReference>
<dbReference type="Pfam" id="PF00593">
    <property type="entry name" value="TonB_dep_Rec_b-barrel"/>
    <property type="match status" value="1"/>
</dbReference>
<evidence type="ECO:0000256" key="3">
    <source>
        <dbReference type="ARBA" id="ARBA00022448"/>
    </source>
</evidence>
<dbReference type="InterPro" id="IPR000531">
    <property type="entry name" value="Beta-barrel_TonB"/>
</dbReference>
<feature type="domain" description="TonB-dependent receptor-like beta-barrel" evidence="12">
    <location>
        <begin position="259"/>
        <end position="660"/>
    </location>
</feature>
<dbReference type="EMBL" id="ATGI01000018">
    <property type="protein sequence ID" value="EPF74458.1"/>
    <property type="molecule type" value="Genomic_DNA"/>
</dbReference>
<accession>S3N7T0</accession>
<keyword evidence="15" id="KW-1185">Reference proteome</keyword>
<name>S3N7T0_9GAMM</name>
<feature type="domain" description="TonB-dependent receptor plug" evidence="13">
    <location>
        <begin position="47"/>
        <end position="145"/>
    </location>
</feature>
<evidence type="ECO:0000256" key="2">
    <source>
        <dbReference type="ARBA" id="ARBA00009810"/>
    </source>
</evidence>
<keyword evidence="6 11" id="KW-0798">TonB box</keyword>
<evidence type="ECO:0000256" key="8">
    <source>
        <dbReference type="ARBA" id="ARBA00023170"/>
    </source>
</evidence>
<dbReference type="PANTHER" id="PTHR32552:SF74">
    <property type="entry name" value="HYDROXAMATE SIDEROPHORE RECEPTOR FHUE"/>
    <property type="match status" value="1"/>
</dbReference>
<dbReference type="GO" id="GO:0015891">
    <property type="term" value="P:siderophore transport"/>
    <property type="evidence" value="ECO:0007669"/>
    <property type="project" value="InterPro"/>
</dbReference>
<evidence type="ECO:0000256" key="1">
    <source>
        <dbReference type="ARBA" id="ARBA00004571"/>
    </source>
</evidence>
<evidence type="ECO:0000259" key="13">
    <source>
        <dbReference type="Pfam" id="PF07715"/>
    </source>
</evidence>
<dbReference type="STRING" id="632955.GCA_000829675_00015"/>
<dbReference type="PROSITE" id="PS52016">
    <property type="entry name" value="TONB_DEPENDENT_REC_3"/>
    <property type="match status" value="1"/>
</dbReference>
<dbReference type="InterPro" id="IPR036942">
    <property type="entry name" value="Beta-barrel_TonB_sf"/>
</dbReference>
<dbReference type="InterPro" id="IPR012910">
    <property type="entry name" value="Plug_dom"/>
</dbReference>
<organism evidence="14 15">
    <name type="scientific">Acinetobacter rudis CIP 110305</name>
    <dbReference type="NCBI Taxonomy" id="421052"/>
    <lineage>
        <taxon>Bacteria</taxon>
        <taxon>Pseudomonadati</taxon>
        <taxon>Pseudomonadota</taxon>
        <taxon>Gammaproteobacteria</taxon>
        <taxon>Moraxellales</taxon>
        <taxon>Moraxellaceae</taxon>
        <taxon>Acinetobacter</taxon>
    </lineage>
</organism>
<evidence type="ECO:0000256" key="9">
    <source>
        <dbReference type="ARBA" id="ARBA00023237"/>
    </source>
</evidence>
<protein>
    <submittedName>
        <fullName evidence="14">Iron complex outermembrane recepter protein</fullName>
    </submittedName>
</protein>
<dbReference type="Gene3D" id="2.40.170.20">
    <property type="entry name" value="TonB-dependent receptor, beta-barrel domain"/>
    <property type="match status" value="1"/>
</dbReference>
<dbReference type="PANTHER" id="PTHR32552">
    <property type="entry name" value="FERRICHROME IRON RECEPTOR-RELATED"/>
    <property type="match status" value="1"/>
</dbReference>